<dbReference type="InterPro" id="IPR013241">
    <property type="entry name" value="RNase_P_Pop3"/>
</dbReference>
<dbReference type="Proteomes" id="UP000443090">
    <property type="component" value="Unassembled WGS sequence"/>
</dbReference>
<sequence length="569" mass="61835">MERKTKTVFQLDSPFTKIQWQARLFHLNTILELLCSILLPIGQHRLKYVEPSKGKRDKKRKRKEAKLAEVPSDTSKPPVPDISFFVVVGLNSIIRHLESASRASKPKQARDSIIEVTTAHEPANAKILETTNPDAKPQPSRHLSAIFVPRSSHPSILDAHLPQLIATASKEHQDLPATRLVQLPKDCDARLCEALGLSRVSFIGLLEGAPHSKALVEIIRKSVSEIKVPWLQEATKGKYLPVKIHAIETLAAPDPVPRSSNLQDSVPLWLIVSALFKHATMQLGSASWQDMLHARCYLNKHPSKTRIIDPVLVFAPCFNIKNRLSCLEHSPNSPAFPTPLPSGGQQNDKHFPPNNFILVLRLCVYISCLSGGQDLGSGRGGGGGRGKSTGSGHPALDTSVGPAAPSFEAQSTTKARGESLSTTHDTLSASRWNPDNQPDRTSAPVLRNPNSPHEYSSNHSRPSNAGPGSLIDTLMDMDIDIPSSSSSQITSSYQAFASTDPQASPDEMTLDHPHPSISCAATPANTAFSSPSNLAPGPVAMFRDDELNWLHKPNKGLAASRWSPKNEGS</sequence>
<evidence type="ECO:0000313" key="3">
    <source>
        <dbReference type="Proteomes" id="UP000443090"/>
    </source>
</evidence>
<reference evidence="2 3" key="1">
    <citation type="submission" date="2018-05" db="EMBL/GenBank/DDBJ databases">
        <title>Genome sequencing and assembly of the regulated plant pathogen Lachnellula willkommii and related sister species for the development of diagnostic species identification markers.</title>
        <authorList>
            <person name="Giroux E."/>
            <person name="Bilodeau G."/>
        </authorList>
    </citation>
    <scope>NUCLEOTIDE SEQUENCE [LARGE SCALE GENOMIC DNA]</scope>
    <source>
        <strain evidence="2 3">CBS 160.35</strain>
    </source>
</reference>
<comment type="caution">
    <text evidence="2">The sequence shown here is derived from an EMBL/GenBank/DDBJ whole genome shotgun (WGS) entry which is preliminary data.</text>
</comment>
<feature type="compositionally biased region" description="Polar residues" evidence="1">
    <location>
        <begin position="448"/>
        <end position="463"/>
    </location>
</feature>
<protein>
    <submittedName>
        <fullName evidence="2">Uncharacterized protein</fullName>
    </submittedName>
</protein>
<dbReference type="GO" id="GO:0006364">
    <property type="term" value="P:rRNA processing"/>
    <property type="evidence" value="ECO:0007669"/>
    <property type="project" value="InterPro"/>
</dbReference>
<feature type="compositionally biased region" description="Polar residues" evidence="1">
    <location>
        <begin position="408"/>
        <end position="440"/>
    </location>
</feature>
<dbReference type="GO" id="GO:0000171">
    <property type="term" value="F:ribonuclease MRP activity"/>
    <property type="evidence" value="ECO:0007669"/>
    <property type="project" value="TreeGrafter"/>
</dbReference>
<dbReference type="PANTHER" id="PTHR28272:SF1">
    <property type="entry name" value="RIBONUCLEASES P_MRP PROTEIN SUBUNIT POP3"/>
    <property type="match status" value="1"/>
</dbReference>
<accession>A0A8H8RNK4</accession>
<dbReference type="AlphaFoldDB" id="A0A8H8RNK4"/>
<proteinExistence type="predicted"/>
<feature type="compositionally biased region" description="Basic residues" evidence="1">
    <location>
        <begin position="55"/>
        <end position="64"/>
    </location>
</feature>
<feature type="compositionally biased region" description="Gly residues" evidence="1">
    <location>
        <begin position="376"/>
        <end position="389"/>
    </location>
</feature>
<organism evidence="2 3">
    <name type="scientific">Lachnellula occidentalis</name>
    <dbReference type="NCBI Taxonomy" id="215460"/>
    <lineage>
        <taxon>Eukaryota</taxon>
        <taxon>Fungi</taxon>
        <taxon>Dikarya</taxon>
        <taxon>Ascomycota</taxon>
        <taxon>Pezizomycotina</taxon>
        <taxon>Leotiomycetes</taxon>
        <taxon>Helotiales</taxon>
        <taxon>Lachnaceae</taxon>
        <taxon>Lachnellula</taxon>
    </lineage>
</organism>
<keyword evidence="3" id="KW-1185">Reference proteome</keyword>
<evidence type="ECO:0000256" key="1">
    <source>
        <dbReference type="SAM" id="MobiDB-lite"/>
    </source>
</evidence>
<dbReference type="GO" id="GO:0005829">
    <property type="term" value="C:cytosol"/>
    <property type="evidence" value="ECO:0007669"/>
    <property type="project" value="TreeGrafter"/>
</dbReference>
<dbReference type="GO" id="GO:0004526">
    <property type="term" value="F:ribonuclease P activity"/>
    <property type="evidence" value="ECO:0007669"/>
    <property type="project" value="TreeGrafter"/>
</dbReference>
<dbReference type="GO" id="GO:0008033">
    <property type="term" value="P:tRNA processing"/>
    <property type="evidence" value="ECO:0007669"/>
    <property type="project" value="InterPro"/>
</dbReference>
<feature type="region of interest" description="Disordered" evidence="1">
    <location>
        <begin position="50"/>
        <end position="75"/>
    </location>
</feature>
<dbReference type="GO" id="GO:0000172">
    <property type="term" value="C:ribonuclease MRP complex"/>
    <property type="evidence" value="ECO:0007669"/>
    <property type="project" value="TreeGrafter"/>
</dbReference>
<dbReference type="OrthoDB" id="20109at2759"/>
<dbReference type="GO" id="GO:0034965">
    <property type="term" value="P:intronic box C/D snoRNA processing"/>
    <property type="evidence" value="ECO:0007669"/>
    <property type="project" value="TreeGrafter"/>
</dbReference>
<name>A0A8H8RNK4_9HELO</name>
<gene>
    <name evidence="2" type="ORF">LOCC1_G004963</name>
</gene>
<dbReference type="PANTHER" id="PTHR28272">
    <property type="entry name" value="RIBONUCLEASES P/MRP PROTEIN SUBUNIT POP3"/>
    <property type="match status" value="1"/>
</dbReference>
<feature type="region of interest" description="Disordered" evidence="1">
    <location>
        <begin position="376"/>
        <end position="472"/>
    </location>
</feature>
<dbReference type="Pfam" id="PF08228">
    <property type="entry name" value="RNase_P_pop3"/>
    <property type="match status" value="1"/>
</dbReference>
<dbReference type="EMBL" id="QGMI01000643">
    <property type="protein sequence ID" value="TVY38051.1"/>
    <property type="molecule type" value="Genomic_DNA"/>
</dbReference>
<dbReference type="GO" id="GO:0005655">
    <property type="term" value="C:nucleolar ribonuclease P complex"/>
    <property type="evidence" value="ECO:0007669"/>
    <property type="project" value="TreeGrafter"/>
</dbReference>
<evidence type="ECO:0000313" key="2">
    <source>
        <dbReference type="EMBL" id="TVY38051.1"/>
    </source>
</evidence>